<accession>A0A6G9XR62</accession>
<evidence type="ECO:0000313" key="1">
    <source>
        <dbReference type="EMBL" id="QIS03407.1"/>
    </source>
</evidence>
<dbReference type="AlphaFoldDB" id="A0A6G9XR62"/>
<dbReference type="Proteomes" id="UP000501705">
    <property type="component" value="Chromosome"/>
</dbReference>
<name>A0A6G9XR62_NOCBR</name>
<gene>
    <name evidence="1" type="ORF">F5X71_14720</name>
</gene>
<dbReference type="Pfam" id="PF19086">
    <property type="entry name" value="Terpene_syn_C_2"/>
    <property type="match status" value="1"/>
</dbReference>
<dbReference type="Gene3D" id="1.10.600.10">
    <property type="entry name" value="Farnesyl Diphosphate Synthase"/>
    <property type="match status" value="1"/>
</dbReference>
<organism evidence="1 2">
    <name type="scientific">Nocardia brasiliensis</name>
    <dbReference type="NCBI Taxonomy" id="37326"/>
    <lineage>
        <taxon>Bacteria</taxon>
        <taxon>Bacillati</taxon>
        <taxon>Actinomycetota</taxon>
        <taxon>Actinomycetes</taxon>
        <taxon>Mycobacteriales</taxon>
        <taxon>Nocardiaceae</taxon>
        <taxon>Nocardia</taxon>
    </lineage>
</organism>
<sequence>MSAVALAHYRWAIGAACGVSDRSGGYVRSLDEHMITRPADGADLMCLYLTEIAEGTWYTPAAMGDPTVRAITDAASVAFSVLTDLGSYSHEGAQNSLESNIVHIIANERGIGAQDAMYEACALMEEVMELFIRLKDKLSNRNDERLQRYLKQLSNFVRGVLEWQRRLPRYARFSKLGSPLIATGRLLDKPIHEVSERRVFPKVVPPPSIRWWWDFA</sequence>
<proteinExistence type="predicted"/>
<protein>
    <submittedName>
        <fullName evidence="1">Uncharacterized protein</fullName>
    </submittedName>
</protein>
<dbReference type="EMBL" id="CP046171">
    <property type="protein sequence ID" value="QIS03407.1"/>
    <property type="molecule type" value="Genomic_DNA"/>
</dbReference>
<evidence type="ECO:0000313" key="2">
    <source>
        <dbReference type="Proteomes" id="UP000501705"/>
    </source>
</evidence>
<dbReference type="InterPro" id="IPR008949">
    <property type="entry name" value="Isoprenoid_synthase_dom_sf"/>
</dbReference>
<reference evidence="1 2" key="1">
    <citation type="journal article" date="2019" name="ACS Chem. Biol.">
        <title>Identification and Mobilization of a Cryptic Antibiotic Biosynthesis Gene Locus from a Human-Pathogenic Nocardia Isolate.</title>
        <authorList>
            <person name="Herisse M."/>
            <person name="Ishida K."/>
            <person name="Porter J.L."/>
            <person name="Howden B."/>
            <person name="Hertweck C."/>
            <person name="Stinear T.P."/>
            <person name="Pidot S.J."/>
        </authorList>
    </citation>
    <scope>NUCLEOTIDE SEQUENCE [LARGE SCALE GENOMIC DNA]</scope>
    <source>
        <strain evidence="1 2">AUSMDU00024985</strain>
    </source>
</reference>
<dbReference type="SUPFAM" id="SSF48576">
    <property type="entry name" value="Terpenoid synthases"/>
    <property type="match status" value="1"/>
</dbReference>